<evidence type="ECO:0000259" key="1">
    <source>
        <dbReference type="Pfam" id="PF13193"/>
    </source>
</evidence>
<sequence>MPVFFLNDTGLKYRSTYFGKFPHIWVHGDLCMITTDPPGIAMLGRSDATLNPNGVRFGSADIYHIVETFPEVADSVCVGQVNKAGDERVVLFLKLADGVASLSEDLVQRMKRSIREELSPRHVPAVVMAVPDIPYTINGKKVELAIKRIISYNPVMAAEENLSSLANPGSLQFFRGSTDLKLWAINEK</sequence>
<dbReference type="InterPro" id="IPR045851">
    <property type="entry name" value="AMP-bd_C_sf"/>
</dbReference>
<dbReference type="SUPFAM" id="SSF56801">
    <property type="entry name" value="Acetyl-CoA synthetase-like"/>
    <property type="match status" value="1"/>
</dbReference>
<evidence type="ECO:0000313" key="3">
    <source>
        <dbReference type="Proteomes" id="UP000678499"/>
    </source>
</evidence>
<dbReference type="EMBL" id="OA886210">
    <property type="protein sequence ID" value="CAD7282685.1"/>
    <property type="molecule type" value="Genomic_DNA"/>
</dbReference>
<reference evidence="2" key="1">
    <citation type="submission" date="2020-11" db="EMBL/GenBank/DDBJ databases">
        <authorList>
            <person name="Tran Van P."/>
        </authorList>
    </citation>
    <scope>NUCLEOTIDE SEQUENCE</scope>
</reference>
<accession>A0A7R9GHF8</accession>
<protein>
    <recommendedName>
        <fullName evidence="1">AMP-binding enzyme C-terminal domain-containing protein</fullName>
    </recommendedName>
</protein>
<feature type="domain" description="AMP-binding enzyme C-terminal" evidence="1">
    <location>
        <begin position="66"/>
        <end position="140"/>
    </location>
</feature>
<dbReference type="AlphaFoldDB" id="A0A7R9GHF8"/>
<keyword evidence="3" id="KW-1185">Reference proteome</keyword>
<dbReference type="EMBL" id="CAJPEX010004173">
    <property type="protein sequence ID" value="CAG0922837.1"/>
    <property type="molecule type" value="Genomic_DNA"/>
</dbReference>
<dbReference type="Proteomes" id="UP000678499">
    <property type="component" value="Unassembled WGS sequence"/>
</dbReference>
<proteinExistence type="predicted"/>
<dbReference type="OrthoDB" id="6434877at2759"/>
<dbReference type="InterPro" id="IPR025110">
    <property type="entry name" value="AMP-bd_C"/>
</dbReference>
<gene>
    <name evidence="2" type="ORF">NMOB1V02_LOCUS10306</name>
</gene>
<dbReference type="PANTHER" id="PTHR42921:SF1">
    <property type="entry name" value="ACETOACETYL-COA SYNTHETASE"/>
    <property type="match status" value="1"/>
</dbReference>
<dbReference type="Gene3D" id="3.30.300.30">
    <property type="match status" value="1"/>
</dbReference>
<name>A0A7R9GHF8_9CRUS</name>
<dbReference type="Pfam" id="PF13193">
    <property type="entry name" value="AMP-binding_C"/>
    <property type="match status" value="1"/>
</dbReference>
<organism evidence="2">
    <name type="scientific">Notodromas monacha</name>
    <dbReference type="NCBI Taxonomy" id="399045"/>
    <lineage>
        <taxon>Eukaryota</taxon>
        <taxon>Metazoa</taxon>
        <taxon>Ecdysozoa</taxon>
        <taxon>Arthropoda</taxon>
        <taxon>Crustacea</taxon>
        <taxon>Oligostraca</taxon>
        <taxon>Ostracoda</taxon>
        <taxon>Podocopa</taxon>
        <taxon>Podocopida</taxon>
        <taxon>Cypridocopina</taxon>
        <taxon>Cypridoidea</taxon>
        <taxon>Cyprididae</taxon>
        <taxon>Notodromas</taxon>
    </lineage>
</organism>
<dbReference type="GO" id="GO:0030729">
    <property type="term" value="F:acetoacetate-CoA ligase activity"/>
    <property type="evidence" value="ECO:0007669"/>
    <property type="project" value="TreeGrafter"/>
</dbReference>
<evidence type="ECO:0000313" key="2">
    <source>
        <dbReference type="EMBL" id="CAD7282685.1"/>
    </source>
</evidence>
<dbReference type="PANTHER" id="PTHR42921">
    <property type="entry name" value="ACETOACETYL-COA SYNTHETASE"/>
    <property type="match status" value="1"/>
</dbReference>